<evidence type="ECO:0000313" key="3">
    <source>
        <dbReference type="Proteomes" id="UP000807769"/>
    </source>
</evidence>
<dbReference type="GeneID" id="64636346"/>
<name>A0A9P7EPG1_9AGAM</name>
<reference evidence="2" key="1">
    <citation type="journal article" date="2020" name="New Phytol.">
        <title>Comparative genomics reveals dynamic genome evolution in host specialist ectomycorrhizal fungi.</title>
        <authorList>
            <person name="Lofgren L.A."/>
            <person name="Nguyen N.H."/>
            <person name="Vilgalys R."/>
            <person name="Ruytinx J."/>
            <person name="Liao H.L."/>
            <person name="Branco S."/>
            <person name="Kuo A."/>
            <person name="LaButti K."/>
            <person name="Lipzen A."/>
            <person name="Andreopoulos W."/>
            <person name="Pangilinan J."/>
            <person name="Riley R."/>
            <person name="Hundley H."/>
            <person name="Na H."/>
            <person name="Barry K."/>
            <person name="Grigoriev I.V."/>
            <person name="Stajich J.E."/>
            <person name="Kennedy P.G."/>
        </authorList>
    </citation>
    <scope>NUCLEOTIDE SEQUENCE</scope>
    <source>
        <strain evidence="2">MN1</strain>
    </source>
</reference>
<keyword evidence="3" id="KW-1185">Reference proteome</keyword>
<evidence type="ECO:0000313" key="2">
    <source>
        <dbReference type="EMBL" id="KAG1827194.1"/>
    </source>
</evidence>
<dbReference type="RefSeq" id="XP_041200041.1">
    <property type="nucleotide sequence ID" value="XM_041342330.1"/>
</dbReference>
<feature type="compositionally biased region" description="Basic and acidic residues" evidence="1">
    <location>
        <begin position="172"/>
        <end position="182"/>
    </location>
</feature>
<dbReference type="AlphaFoldDB" id="A0A9P7EPG1"/>
<accession>A0A9P7EPG1</accession>
<dbReference type="Proteomes" id="UP000807769">
    <property type="component" value="Unassembled WGS sequence"/>
</dbReference>
<sequence>MSGMYAVIAIGKRRRYDVSVLGLQLATTIARAAVVPQPLPLDWLVPVRVQVYGAGLVKQCPLHPPIENNQEKDQKQGNSQVWVIHGREADNIELACDAWQGHVMVLKNQDHITVDSLVPLAEIDNVLSSLYYDQKSSTRGIDPTCKNYEQVIRQVHLQTASQRRSKPPATDKPTEGAPERKESTHRKTSREGVGVMPPDTREDMRVMRHLAPKTPQKDVVV</sequence>
<comment type="caution">
    <text evidence="2">The sequence shown here is derived from an EMBL/GenBank/DDBJ whole genome shotgun (WGS) entry which is preliminary data.</text>
</comment>
<organism evidence="2 3">
    <name type="scientific">Suillus subaureus</name>
    <dbReference type="NCBI Taxonomy" id="48587"/>
    <lineage>
        <taxon>Eukaryota</taxon>
        <taxon>Fungi</taxon>
        <taxon>Dikarya</taxon>
        <taxon>Basidiomycota</taxon>
        <taxon>Agaricomycotina</taxon>
        <taxon>Agaricomycetes</taxon>
        <taxon>Agaricomycetidae</taxon>
        <taxon>Boletales</taxon>
        <taxon>Suillineae</taxon>
        <taxon>Suillaceae</taxon>
        <taxon>Suillus</taxon>
    </lineage>
</organism>
<feature type="region of interest" description="Disordered" evidence="1">
    <location>
        <begin position="157"/>
        <end position="221"/>
    </location>
</feature>
<gene>
    <name evidence="2" type="ORF">BJ212DRAFT_1583771</name>
</gene>
<evidence type="ECO:0000256" key="1">
    <source>
        <dbReference type="SAM" id="MobiDB-lite"/>
    </source>
</evidence>
<proteinExistence type="predicted"/>
<dbReference type="EMBL" id="JABBWG010000001">
    <property type="protein sequence ID" value="KAG1827194.1"/>
    <property type="molecule type" value="Genomic_DNA"/>
</dbReference>
<protein>
    <submittedName>
        <fullName evidence="2">Uncharacterized protein</fullName>
    </submittedName>
</protein>